<feature type="compositionally biased region" description="Polar residues" evidence="1">
    <location>
        <begin position="12"/>
        <end position="21"/>
    </location>
</feature>
<accession>A0A511MQP1</accession>
<feature type="region of interest" description="Disordered" evidence="1">
    <location>
        <begin position="1"/>
        <end position="21"/>
    </location>
</feature>
<dbReference type="OrthoDB" id="4412570at2"/>
<dbReference type="AlphaFoldDB" id="A0A511MQP1"/>
<comment type="caution">
    <text evidence="2">The sequence shown here is derived from an EMBL/GenBank/DDBJ whole genome shotgun (WGS) entry which is preliminary data.</text>
</comment>
<sequence>MDPEKVGWSIPAGSTSRFDTTTSANGEVATVIEIPNAAAPQEYSFRLELPAGAVTELQPDGSVTVNNKQGRLVGGFKTPWAKDAGGAAV</sequence>
<dbReference type="EMBL" id="BJXA01000071">
    <property type="protein sequence ID" value="GEM42517.1"/>
    <property type="molecule type" value="Genomic_DNA"/>
</dbReference>
<gene>
    <name evidence="2" type="ORF">NN4_70360</name>
</gene>
<dbReference type="Proteomes" id="UP000321424">
    <property type="component" value="Unassembled WGS sequence"/>
</dbReference>
<reference evidence="2 3" key="1">
    <citation type="submission" date="2019-07" db="EMBL/GenBank/DDBJ databases">
        <title>Whole genome shotgun sequence of Nocardia ninae NBRC 108245.</title>
        <authorList>
            <person name="Hosoyama A."/>
            <person name="Uohara A."/>
            <person name="Ohji S."/>
            <person name="Ichikawa N."/>
        </authorList>
    </citation>
    <scope>NUCLEOTIDE SEQUENCE [LARGE SCALE GENOMIC DNA]</scope>
    <source>
        <strain evidence="2 3">NBRC 108245</strain>
    </source>
</reference>
<organism evidence="2 3">
    <name type="scientific">Nocardia ninae NBRC 108245</name>
    <dbReference type="NCBI Taxonomy" id="1210091"/>
    <lineage>
        <taxon>Bacteria</taxon>
        <taxon>Bacillati</taxon>
        <taxon>Actinomycetota</taxon>
        <taxon>Actinomycetes</taxon>
        <taxon>Mycobacteriales</taxon>
        <taxon>Nocardiaceae</taxon>
        <taxon>Nocardia</taxon>
    </lineage>
</organism>
<proteinExistence type="predicted"/>
<evidence type="ECO:0000256" key="1">
    <source>
        <dbReference type="SAM" id="MobiDB-lite"/>
    </source>
</evidence>
<name>A0A511MQP1_9NOCA</name>
<evidence type="ECO:0000313" key="3">
    <source>
        <dbReference type="Proteomes" id="UP000321424"/>
    </source>
</evidence>
<evidence type="ECO:0000313" key="2">
    <source>
        <dbReference type="EMBL" id="GEM42517.1"/>
    </source>
</evidence>
<keyword evidence="3" id="KW-1185">Reference proteome</keyword>
<dbReference type="RefSeq" id="WP_147140151.1">
    <property type="nucleotide sequence ID" value="NZ_BJXA01000071.1"/>
</dbReference>
<protein>
    <submittedName>
        <fullName evidence="2">Uncharacterized protein</fullName>
    </submittedName>
</protein>